<keyword evidence="3" id="KW-1185">Reference proteome</keyword>
<keyword evidence="1" id="KW-0732">Signal</keyword>
<dbReference type="GeneID" id="30025156"/>
<dbReference type="AlphaFoldDB" id="A0A162MA84"/>
<comment type="caution">
    <text evidence="2">The sequence shown here is derived from an EMBL/GenBank/DDBJ whole genome shotgun (WGS) entry which is preliminary data.</text>
</comment>
<feature type="chain" id="PRO_5007837306" description="Blastomyces yeast-phase-specific protein" evidence="1">
    <location>
        <begin position="24"/>
        <end position="184"/>
    </location>
</feature>
<name>A0A162MA84_CORFA</name>
<evidence type="ECO:0008006" key="4">
    <source>
        <dbReference type="Google" id="ProtNLM"/>
    </source>
</evidence>
<accession>A0A162MA84</accession>
<dbReference type="Proteomes" id="UP000076744">
    <property type="component" value="Unassembled WGS sequence"/>
</dbReference>
<evidence type="ECO:0000256" key="1">
    <source>
        <dbReference type="SAM" id="SignalP"/>
    </source>
</evidence>
<dbReference type="RefSeq" id="XP_018700303.1">
    <property type="nucleotide sequence ID" value="XM_018852467.1"/>
</dbReference>
<proteinExistence type="predicted"/>
<dbReference type="OrthoDB" id="4791183at2759"/>
<dbReference type="EMBL" id="AZHB01000037">
    <property type="protein sequence ID" value="OAA53250.1"/>
    <property type="molecule type" value="Genomic_DNA"/>
</dbReference>
<evidence type="ECO:0000313" key="2">
    <source>
        <dbReference type="EMBL" id="OAA53250.1"/>
    </source>
</evidence>
<reference evidence="2 3" key="1">
    <citation type="journal article" date="2016" name="Genome Biol. Evol.">
        <title>Divergent and convergent evolution of fungal pathogenicity.</title>
        <authorList>
            <person name="Shang Y."/>
            <person name="Xiao G."/>
            <person name="Zheng P."/>
            <person name="Cen K."/>
            <person name="Zhan S."/>
            <person name="Wang C."/>
        </authorList>
    </citation>
    <scope>NUCLEOTIDE SEQUENCE [LARGE SCALE GENOMIC DNA]</scope>
    <source>
        <strain evidence="2 3">ARSEF 2679</strain>
    </source>
</reference>
<gene>
    <name evidence="2" type="ORF">ISF_08864</name>
</gene>
<protein>
    <recommendedName>
        <fullName evidence="4">Blastomyces yeast-phase-specific protein</fullName>
    </recommendedName>
</protein>
<sequence>MSPVLTTIASLFALSSSINLASAAHAGFHVHFPWATRGPTLGTRPSLERFSPFCGEPTRNPQQYARSSRTFLSFSGHPGDLVTVLYTRHRVPRGRDEFQHGILMDVPIAPSGQLCVNITLQFRTRVGEMGVMYFEAKDPRTGNSEYQCSDVEMADLGIEALPEDHPAMCAAYNETLIPMPDEYM</sequence>
<evidence type="ECO:0000313" key="3">
    <source>
        <dbReference type="Proteomes" id="UP000076744"/>
    </source>
</evidence>
<feature type="signal peptide" evidence="1">
    <location>
        <begin position="1"/>
        <end position="23"/>
    </location>
</feature>
<organism evidence="2 3">
    <name type="scientific">Cordyceps fumosorosea (strain ARSEF 2679)</name>
    <name type="common">Isaria fumosorosea</name>
    <dbReference type="NCBI Taxonomy" id="1081104"/>
    <lineage>
        <taxon>Eukaryota</taxon>
        <taxon>Fungi</taxon>
        <taxon>Dikarya</taxon>
        <taxon>Ascomycota</taxon>
        <taxon>Pezizomycotina</taxon>
        <taxon>Sordariomycetes</taxon>
        <taxon>Hypocreomycetidae</taxon>
        <taxon>Hypocreales</taxon>
        <taxon>Cordycipitaceae</taxon>
        <taxon>Cordyceps</taxon>
    </lineage>
</organism>